<name>A0A7C8DDD2_9ARCH</name>
<keyword evidence="3 5" id="KW-0687">Ribonucleoprotein</keyword>
<dbReference type="SUPFAM" id="SSF50249">
    <property type="entry name" value="Nucleic acid-binding proteins"/>
    <property type="match status" value="1"/>
</dbReference>
<dbReference type="EMBL" id="DUAV01000026">
    <property type="protein sequence ID" value="HIG63724.1"/>
    <property type="molecule type" value="Genomic_DNA"/>
</dbReference>
<dbReference type="NCBIfam" id="NF006345">
    <property type="entry name" value="PRK08572.1"/>
    <property type="match status" value="1"/>
</dbReference>
<reference evidence="7" key="1">
    <citation type="journal article" date="2019" name="bioRxiv">
        <title>Genome diversification in globally distributed novel marine Proteobacteria is linked to environmental adaptation.</title>
        <authorList>
            <person name="Zhou Z."/>
            <person name="Tran P.Q."/>
            <person name="Kieft K."/>
            <person name="Anantharaman K."/>
        </authorList>
    </citation>
    <scope>NUCLEOTIDE SEQUENCE [LARGE SCALE GENOMIC DNA]</scope>
</reference>
<dbReference type="GO" id="GO:0006412">
    <property type="term" value="P:translation"/>
    <property type="evidence" value="ECO:0007669"/>
    <property type="project" value="UniProtKB-UniRule"/>
</dbReference>
<dbReference type="Pfam" id="PF00366">
    <property type="entry name" value="Ribosomal_S17"/>
    <property type="match status" value="1"/>
</dbReference>
<evidence type="ECO:0000256" key="2">
    <source>
        <dbReference type="ARBA" id="ARBA00022980"/>
    </source>
</evidence>
<gene>
    <name evidence="6" type="ORF">EYQ16_04325</name>
</gene>
<dbReference type="Proteomes" id="UP000589516">
    <property type="component" value="Unassembled WGS sequence"/>
</dbReference>
<dbReference type="InterPro" id="IPR019979">
    <property type="entry name" value="Ribosomal_uS17_CS"/>
</dbReference>
<dbReference type="InterPro" id="IPR028333">
    <property type="entry name" value="Ribosomal_uS17_arc/euk"/>
</dbReference>
<evidence type="ECO:0000256" key="5">
    <source>
        <dbReference type="RuleBase" id="RU003872"/>
    </source>
</evidence>
<comment type="similarity">
    <text evidence="1 5">Belongs to the universal ribosomal protein uS17 family.</text>
</comment>
<protein>
    <recommendedName>
        <fullName evidence="4">30S ribosomal protein S17</fullName>
    </recommendedName>
</protein>
<dbReference type="NCBIfam" id="TIGR03630">
    <property type="entry name" value="uS17_arch"/>
    <property type="match status" value="1"/>
</dbReference>
<evidence type="ECO:0000256" key="4">
    <source>
        <dbReference type="NCBIfam" id="TIGR03630"/>
    </source>
</evidence>
<dbReference type="GO" id="GO:0003735">
    <property type="term" value="F:structural constituent of ribosome"/>
    <property type="evidence" value="ECO:0007669"/>
    <property type="project" value="UniProtKB-UniRule"/>
</dbReference>
<dbReference type="Gene3D" id="2.40.50.1000">
    <property type="match status" value="1"/>
</dbReference>
<dbReference type="InterPro" id="IPR000266">
    <property type="entry name" value="Ribosomal_uS17"/>
</dbReference>
<comment type="caution">
    <text evidence="6">The sequence shown here is derived from an EMBL/GenBank/DDBJ whole genome shotgun (WGS) entry which is preliminary data.</text>
</comment>
<dbReference type="AlphaFoldDB" id="A0A7C8DDD2"/>
<dbReference type="GO" id="GO:0022627">
    <property type="term" value="C:cytosolic small ribosomal subunit"/>
    <property type="evidence" value="ECO:0007669"/>
    <property type="project" value="UniProtKB-UniRule"/>
</dbReference>
<evidence type="ECO:0000256" key="1">
    <source>
        <dbReference type="ARBA" id="ARBA00010254"/>
    </source>
</evidence>
<dbReference type="PROSITE" id="PS00056">
    <property type="entry name" value="RIBOSOMAL_S17"/>
    <property type="match status" value="1"/>
</dbReference>
<evidence type="ECO:0000256" key="3">
    <source>
        <dbReference type="ARBA" id="ARBA00023274"/>
    </source>
</evidence>
<evidence type="ECO:0000313" key="6">
    <source>
        <dbReference type="EMBL" id="HIG63724.1"/>
    </source>
</evidence>
<sequence length="111" mass="12637">MSKPRDIGVDVQPPAHEWDGDLNDPFYGTLPVRGQLLQGVVVRSRAQRTVVVRIERLKYDSKYERYQRRSSRIQAHSPASVGAQEGDAVTLMECRPLSKTKSFVIIERRDA</sequence>
<dbReference type="PANTHER" id="PTHR10744">
    <property type="entry name" value="40S RIBOSOMAL PROTEIN S11 FAMILY MEMBER"/>
    <property type="match status" value="1"/>
</dbReference>
<dbReference type="PRINTS" id="PR00973">
    <property type="entry name" value="RIBOSOMALS17"/>
</dbReference>
<accession>A0A7C8DDD2</accession>
<dbReference type="PANTHER" id="PTHR10744:SF9">
    <property type="entry name" value="40S RIBOSOMAL PROTEIN S11-RELATED"/>
    <property type="match status" value="1"/>
</dbReference>
<keyword evidence="2 5" id="KW-0689">Ribosomal protein</keyword>
<dbReference type="CDD" id="cd00364">
    <property type="entry name" value="Ribosomal_uS17"/>
    <property type="match status" value="1"/>
</dbReference>
<evidence type="ECO:0000313" key="7">
    <source>
        <dbReference type="Proteomes" id="UP000589516"/>
    </source>
</evidence>
<proteinExistence type="inferred from homology"/>
<dbReference type="InterPro" id="IPR012340">
    <property type="entry name" value="NA-bd_OB-fold"/>
</dbReference>
<organism evidence="6 7">
    <name type="scientific">Marine Group III euryarchaeote</name>
    <dbReference type="NCBI Taxonomy" id="2173149"/>
    <lineage>
        <taxon>Archaea</taxon>
        <taxon>Methanobacteriati</taxon>
        <taxon>Thermoplasmatota</taxon>
        <taxon>Thermoplasmata</taxon>
        <taxon>Candidatus Thermoprofundales</taxon>
    </lineage>
</organism>